<dbReference type="EMBL" id="BMJS01000003">
    <property type="protein sequence ID" value="GGF90293.1"/>
    <property type="molecule type" value="Genomic_DNA"/>
</dbReference>
<evidence type="ECO:0000313" key="2">
    <source>
        <dbReference type="EMBL" id="GGF90293.1"/>
    </source>
</evidence>
<proteinExistence type="predicted"/>
<dbReference type="OrthoDB" id="195732at2"/>
<keyword evidence="3" id="KW-1185">Reference proteome</keyword>
<sequence length="209" mass="23626">MKQLKALILSAMLVTLTACGNQGKDTLSKSDLETGEYADELKSHLDVRQAQLNALFANSRITQTLMNANKRLAEETPLPEARYQAIDQNMQKMRDTYNVQLLLYNACAVKLKQFQAEHPAFVEIFVTDLSGMNVCQTNMTTDFYQADEKWWQVAYHNGLGKVCYGEIEYDDSASEVVAPIYMPIYEHKKLVGIAKALVAIEDIKLSEFN</sequence>
<protein>
    <submittedName>
        <fullName evidence="2">Uncharacterized protein</fullName>
    </submittedName>
</protein>
<feature type="signal peptide" evidence="1">
    <location>
        <begin position="1"/>
        <end position="20"/>
    </location>
</feature>
<reference evidence="2" key="1">
    <citation type="journal article" date="2014" name="Int. J. Syst. Evol. Microbiol.">
        <title>Complete genome sequence of Corynebacterium casei LMG S-19264T (=DSM 44701T), isolated from a smear-ripened cheese.</title>
        <authorList>
            <consortium name="US DOE Joint Genome Institute (JGI-PGF)"/>
            <person name="Walter F."/>
            <person name="Albersmeier A."/>
            <person name="Kalinowski J."/>
            <person name="Ruckert C."/>
        </authorList>
    </citation>
    <scope>NUCLEOTIDE SEQUENCE</scope>
    <source>
        <strain evidence="2">CGMCC 1.15758</strain>
    </source>
</reference>
<keyword evidence="1" id="KW-0732">Signal</keyword>
<dbReference type="Gene3D" id="3.30.450.20">
    <property type="entry name" value="PAS domain"/>
    <property type="match status" value="1"/>
</dbReference>
<comment type="caution">
    <text evidence="2">The sequence shown here is derived from an EMBL/GenBank/DDBJ whole genome shotgun (WGS) entry which is preliminary data.</text>
</comment>
<gene>
    <name evidence="2" type="ORF">GCM10010995_04500</name>
</gene>
<dbReference type="AlphaFoldDB" id="A0A8J2Z2P5"/>
<dbReference type="Proteomes" id="UP000636949">
    <property type="component" value="Unassembled WGS sequence"/>
</dbReference>
<evidence type="ECO:0000313" key="3">
    <source>
        <dbReference type="Proteomes" id="UP000636949"/>
    </source>
</evidence>
<evidence type="ECO:0000256" key="1">
    <source>
        <dbReference type="SAM" id="SignalP"/>
    </source>
</evidence>
<name>A0A8J2Z2P5_9GAMM</name>
<dbReference type="RefSeq" id="WP_150469044.1">
    <property type="nucleotide sequence ID" value="NZ_BMJS01000003.1"/>
</dbReference>
<reference evidence="2" key="2">
    <citation type="submission" date="2020-09" db="EMBL/GenBank/DDBJ databases">
        <authorList>
            <person name="Sun Q."/>
            <person name="Zhou Y."/>
        </authorList>
    </citation>
    <scope>NUCLEOTIDE SEQUENCE</scope>
    <source>
        <strain evidence="2">CGMCC 1.15758</strain>
    </source>
</reference>
<dbReference type="PROSITE" id="PS51257">
    <property type="entry name" value="PROKAR_LIPOPROTEIN"/>
    <property type="match status" value="1"/>
</dbReference>
<organism evidence="2 3">
    <name type="scientific">Cysteiniphilum litorale</name>
    <dbReference type="NCBI Taxonomy" id="2056700"/>
    <lineage>
        <taxon>Bacteria</taxon>
        <taxon>Pseudomonadati</taxon>
        <taxon>Pseudomonadota</taxon>
        <taxon>Gammaproteobacteria</taxon>
        <taxon>Thiotrichales</taxon>
        <taxon>Fastidiosibacteraceae</taxon>
        <taxon>Cysteiniphilum</taxon>
    </lineage>
</organism>
<accession>A0A8J2Z2P5</accession>
<feature type="chain" id="PRO_5035200028" evidence="1">
    <location>
        <begin position="21"/>
        <end position="209"/>
    </location>
</feature>